<sequence length="393" mass="43318">MKVELTAQQKNAQAEFRTFVNEEIVPDANHYDQEEYTPPKLIEKFAHQGYLGAILPKDFGGKSIDIITYGLLNEEIGRGCSSLRSLLTVHSMVSYALCKWGNKSQKEYWLPKLASGEVVAAFALSEPNVGSDAKSIETTATLSGDSYILNGQKKWITYGQIADVFLVFAQCSGKPSAFLVENNSPGLSIKPISGILGVRASMLAELHFQDCRIPQENLVGKLGFGFSYVASSALDYGRYSVAWGSVGIAQACLEACIQYTSERQQFGVYLKEHQLIRQMITEMIANVKAARLLCYQAGYLKQIGDPTSIMETSIAKYFASTTTTKIANDAVQIHGANGCTSEYSVARYLRDAKIMEIIEGSTQIQQITIADYGYQEYMSQSTPTVPQKILARM</sequence>
<dbReference type="InterPro" id="IPR006091">
    <property type="entry name" value="Acyl-CoA_Oxase/DH_mid-dom"/>
</dbReference>
<dbReference type="InterPro" id="IPR009100">
    <property type="entry name" value="AcylCoA_DH/oxidase_NM_dom_sf"/>
</dbReference>
<dbReference type="Gene3D" id="1.10.540.10">
    <property type="entry name" value="Acyl-CoA dehydrogenase/oxidase, N-terminal domain"/>
    <property type="match status" value="1"/>
</dbReference>
<dbReference type="SUPFAM" id="SSF56645">
    <property type="entry name" value="Acyl-CoA dehydrogenase NM domain-like"/>
    <property type="match status" value="1"/>
</dbReference>
<evidence type="ECO:0000313" key="10">
    <source>
        <dbReference type="Proteomes" id="UP001199525"/>
    </source>
</evidence>
<proteinExistence type="inferred from homology"/>
<dbReference type="InterPro" id="IPR013786">
    <property type="entry name" value="AcylCoA_DH/ox_N"/>
</dbReference>
<dbReference type="PANTHER" id="PTHR43884">
    <property type="entry name" value="ACYL-COA DEHYDROGENASE"/>
    <property type="match status" value="1"/>
</dbReference>
<protein>
    <submittedName>
        <fullName evidence="9">Acyl-CoA dehydrogenase family protein</fullName>
    </submittedName>
</protein>
<dbReference type="PANTHER" id="PTHR43884:SF12">
    <property type="entry name" value="ISOVALERYL-COA DEHYDROGENASE, MITOCHONDRIAL-RELATED"/>
    <property type="match status" value="1"/>
</dbReference>
<keyword evidence="3 5" id="KW-0285">Flavoprotein</keyword>
<accession>A0ABS8IBK8</accession>
<evidence type="ECO:0000256" key="2">
    <source>
        <dbReference type="ARBA" id="ARBA00009347"/>
    </source>
</evidence>
<dbReference type="RefSeq" id="WP_229486625.1">
    <property type="nucleotide sequence ID" value="NZ_JAIVFQ010000034.1"/>
</dbReference>
<reference evidence="9 10" key="1">
    <citation type="journal article" date="2021" name="Microorganisms">
        <title>Genome Evolution of Filamentous Cyanobacterium Nostoc Species: From Facultative Symbiosis to Free Living.</title>
        <authorList>
            <person name="Huo D."/>
            <person name="Li H."/>
            <person name="Cai F."/>
            <person name="Guo X."/>
            <person name="Qiao Z."/>
            <person name="Wang W."/>
            <person name="Yu G."/>
            <person name="Li R."/>
        </authorList>
    </citation>
    <scope>NUCLEOTIDE SEQUENCE [LARGE SCALE GENOMIC DNA]</scope>
    <source>
        <strain evidence="9 10">CHAB 5714</strain>
    </source>
</reference>
<dbReference type="Gene3D" id="2.40.110.10">
    <property type="entry name" value="Butyryl-CoA Dehydrogenase, subunit A, domain 2"/>
    <property type="match status" value="1"/>
</dbReference>
<dbReference type="InterPro" id="IPR009075">
    <property type="entry name" value="AcylCo_DH/oxidase_C"/>
</dbReference>
<evidence type="ECO:0000256" key="4">
    <source>
        <dbReference type="ARBA" id="ARBA00022827"/>
    </source>
</evidence>
<dbReference type="InterPro" id="IPR046373">
    <property type="entry name" value="Acyl-CoA_Oxase/DH_mid-dom_sf"/>
</dbReference>
<dbReference type="Pfam" id="PF00441">
    <property type="entry name" value="Acyl-CoA_dh_1"/>
    <property type="match status" value="1"/>
</dbReference>
<organism evidence="9 10">
    <name type="scientific">Nostoc favosum CHAB5714</name>
    <dbReference type="NCBI Taxonomy" id="2780399"/>
    <lineage>
        <taxon>Bacteria</taxon>
        <taxon>Bacillati</taxon>
        <taxon>Cyanobacteriota</taxon>
        <taxon>Cyanophyceae</taxon>
        <taxon>Nostocales</taxon>
        <taxon>Nostocaceae</taxon>
        <taxon>Nostoc</taxon>
        <taxon>Nostoc favosum</taxon>
    </lineage>
</organism>
<evidence type="ECO:0000259" key="8">
    <source>
        <dbReference type="Pfam" id="PF02771"/>
    </source>
</evidence>
<dbReference type="PIRSF" id="PIRSF016578">
    <property type="entry name" value="HsaA"/>
    <property type="match status" value="1"/>
</dbReference>
<keyword evidence="10" id="KW-1185">Reference proteome</keyword>
<comment type="similarity">
    <text evidence="2 5">Belongs to the acyl-CoA dehydrogenase family.</text>
</comment>
<evidence type="ECO:0000313" key="9">
    <source>
        <dbReference type="EMBL" id="MCC5601613.1"/>
    </source>
</evidence>
<dbReference type="Gene3D" id="1.20.140.10">
    <property type="entry name" value="Butyryl-CoA Dehydrogenase, subunit A, domain 3"/>
    <property type="match status" value="1"/>
</dbReference>
<feature type="domain" description="Acyl-CoA dehydrogenase/oxidase N-terminal" evidence="8">
    <location>
        <begin position="6"/>
        <end position="117"/>
    </location>
</feature>
<keyword evidence="5" id="KW-0560">Oxidoreductase</keyword>
<dbReference type="SUPFAM" id="SSF47203">
    <property type="entry name" value="Acyl-CoA dehydrogenase C-terminal domain-like"/>
    <property type="match status" value="1"/>
</dbReference>
<evidence type="ECO:0000259" key="6">
    <source>
        <dbReference type="Pfam" id="PF00441"/>
    </source>
</evidence>
<evidence type="ECO:0000256" key="3">
    <source>
        <dbReference type="ARBA" id="ARBA00022630"/>
    </source>
</evidence>
<comment type="cofactor">
    <cofactor evidence="1 5">
        <name>FAD</name>
        <dbReference type="ChEBI" id="CHEBI:57692"/>
    </cofactor>
</comment>
<comment type="caution">
    <text evidence="9">The sequence shown here is derived from an EMBL/GenBank/DDBJ whole genome shotgun (WGS) entry which is preliminary data.</text>
</comment>
<dbReference type="EMBL" id="JAIVFQ010000034">
    <property type="protein sequence ID" value="MCC5601613.1"/>
    <property type="molecule type" value="Genomic_DNA"/>
</dbReference>
<feature type="domain" description="Acyl-CoA oxidase/dehydrogenase middle" evidence="7">
    <location>
        <begin position="121"/>
        <end position="211"/>
    </location>
</feature>
<evidence type="ECO:0000256" key="1">
    <source>
        <dbReference type="ARBA" id="ARBA00001974"/>
    </source>
</evidence>
<gene>
    <name evidence="9" type="ORF">LC586_21000</name>
</gene>
<feature type="domain" description="Acyl-CoA dehydrogenase/oxidase C-terminal" evidence="6">
    <location>
        <begin position="228"/>
        <end position="371"/>
    </location>
</feature>
<dbReference type="Pfam" id="PF02770">
    <property type="entry name" value="Acyl-CoA_dh_M"/>
    <property type="match status" value="1"/>
</dbReference>
<evidence type="ECO:0000259" key="7">
    <source>
        <dbReference type="Pfam" id="PF02770"/>
    </source>
</evidence>
<evidence type="ECO:0000256" key="5">
    <source>
        <dbReference type="RuleBase" id="RU362125"/>
    </source>
</evidence>
<keyword evidence="4 5" id="KW-0274">FAD</keyword>
<dbReference type="Proteomes" id="UP001199525">
    <property type="component" value="Unassembled WGS sequence"/>
</dbReference>
<dbReference type="InterPro" id="IPR037069">
    <property type="entry name" value="AcylCoA_DH/ox_N_sf"/>
</dbReference>
<dbReference type="Pfam" id="PF02771">
    <property type="entry name" value="Acyl-CoA_dh_N"/>
    <property type="match status" value="1"/>
</dbReference>
<name>A0ABS8IBK8_9NOSO</name>
<dbReference type="InterPro" id="IPR036250">
    <property type="entry name" value="AcylCo_DH-like_C"/>
</dbReference>